<gene>
    <name evidence="1" type="ORF">HannXRQ_Chr10g0297341</name>
</gene>
<sequence length="52" mass="6140">MFFVSDINFAIYIDDSSCLITYFVCTDFSVVPYYYSILIFPCYSSSFYINQI</sequence>
<dbReference type="InParanoid" id="A0A251TL25"/>
<dbReference type="EMBL" id="CM007899">
    <property type="protein sequence ID" value="OTG11312.1"/>
    <property type="molecule type" value="Genomic_DNA"/>
</dbReference>
<protein>
    <submittedName>
        <fullName evidence="1">Uncharacterized protein</fullName>
    </submittedName>
</protein>
<name>A0A251TL25_HELAN</name>
<proteinExistence type="predicted"/>
<evidence type="ECO:0000313" key="1">
    <source>
        <dbReference type="EMBL" id="OTG11312.1"/>
    </source>
</evidence>
<dbReference type="AlphaFoldDB" id="A0A251TL25"/>
<evidence type="ECO:0000313" key="2">
    <source>
        <dbReference type="Proteomes" id="UP000215914"/>
    </source>
</evidence>
<accession>A0A251TL25</accession>
<reference evidence="2" key="1">
    <citation type="journal article" date="2017" name="Nature">
        <title>The sunflower genome provides insights into oil metabolism, flowering and Asterid evolution.</title>
        <authorList>
            <person name="Badouin H."/>
            <person name="Gouzy J."/>
            <person name="Grassa C.J."/>
            <person name="Murat F."/>
            <person name="Staton S.E."/>
            <person name="Cottret L."/>
            <person name="Lelandais-Briere C."/>
            <person name="Owens G.L."/>
            <person name="Carrere S."/>
            <person name="Mayjonade B."/>
            <person name="Legrand L."/>
            <person name="Gill N."/>
            <person name="Kane N.C."/>
            <person name="Bowers J.E."/>
            <person name="Hubner S."/>
            <person name="Bellec A."/>
            <person name="Berard A."/>
            <person name="Berges H."/>
            <person name="Blanchet N."/>
            <person name="Boniface M.C."/>
            <person name="Brunel D."/>
            <person name="Catrice O."/>
            <person name="Chaidir N."/>
            <person name="Claudel C."/>
            <person name="Donnadieu C."/>
            <person name="Faraut T."/>
            <person name="Fievet G."/>
            <person name="Helmstetter N."/>
            <person name="King M."/>
            <person name="Knapp S.J."/>
            <person name="Lai Z."/>
            <person name="Le Paslier M.C."/>
            <person name="Lippi Y."/>
            <person name="Lorenzon L."/>
            <person name="Mandel J.R."/>
            <person name="Marage G."/>
            <person name="Marchand G."/>
            <person name="Marquand E."/>
            <person name="Bret-Mestries E."/>
            <person name="Morien E."/>
            <person name="Nambeesan S."/>
            <person name="Nguyen T."/>
            <person name="Pegot-Espagnet P."/>
            <person name="Pouilly N."/>
            <person name="Raftis F."/>
            <person name="Sallet E."/>
            <person name="Schiex T."/>
            <person name="Thomas J."/>
            <person name="Vandecasteele C."/>
            <person name="Vares D."/>
            <person name="Vear F."/>
            <person name="Vautrin S."/>
            <person name="Crespi M."/>
            <person name="Mangin B."/>
            <person name="Burke J.M."/>
            <person name="Salse J."/>
            <person name="Munos S."/>
            <person name="Vincourt P."/>
            <person name="Rieseberg L.H."/>
            <person name="Langlade N.B."/>
        </authorList>
    </citation>
    <scope>NUCLEOTIDE SEQUENCE [LARGE SCALE GENOMIC DNA]</scope>
    <source>
        <strain evidence="2">cv. SF193</strain>
    </source>
</reference>
<dbReference type="Proteomes" id="UP000215914">
    <property type="component" value="Chromosome 10"/>
</dbReference>
<organism evidence="1 2">
    <name type="scientific">Helianthus annuus</name>
    <name type="common">Common sunflower</name>
    <dbReference type="NCBI Taxonomy" id="4232"/>
    <lineage>
        <taxon>Eukaryota</taxon>
        <taxon>Viridiplantae</taxon>
        <taxon>Streptophyta</taxon>
        <taxon>Embryophyta</taxon>
        <taxon>Tracheophyta</taxon>
        <taxon>Spermatophyta</taxon>
        <taxon>Magnoliopsida</taxon>
        <taxon>eudicotyledons</taxon>
        <taxon>Gunneridae</taxon>
        <taxon>Pentapetalae</taxon>
        <taxon>asterids</taxon>
        <taxon>campanulids</taxon>
        <taxon>Asterales</taxon>
        <taxon>Asteraceae</taxon>
        <taxon>Asteroideae</taxon>
        <taxon>Heliantheae alliance</taxon>
        <taxon>Heliantheae</taxon>
        <taxon>Helianthus</taxon>
    </lineage>
</organism>
<keyword evidence="2" id="KW-1185">Reference proteome</keyword>